<dbReference type="EMBL" id="KZ989603">
    <property type="protein sequence ID" value="RKP25823.1"/>
    <property type="molecule type" value="Genomic_DNA"/>
</dbReference>
<dbReference type="PANTHER" id="PTHR45818">
    <property type="entry name" value="PROTEIN VAV"/>
    <property type="match status" value="1"/>
</dbReference>
<feature type="region of interest" description="Disordered" evidence="1">
    <location>
        <begin position="72"/>
        <end position="137"/>
    </location>
</feature>
<dbReference type="InterPro" id="IPR001849">
    <property type="entry name" value="PH_domain"/>
</dbReference>
<feature type="domain" description="PH" evidence="2">
    <location>
        <begin position="833"/>
        <end position="932"/>
    </location>
</feature>
<dbReference type="PROSITE" id="PS50003">
    <property type="entry name" value="PH_DOMAIN"/>
    <property type="match status" value="1"/>
</dbReference>
<dbReference type="SUPFAM" id="SSF48065">
    <property type="entry name" value="DBL homology domain (DH-domain)"/>
    <property type="match status" value="1"/>
</dbReference>
<reference evidence="5" key="1">
    <citation type="journal article" date="2018" name="Nat. Microbiol.">
        <title>Leveraging single-cell genomics to expand the fungal tree of life.</title>
        <authorList>
            <person name="Ahrendt S.R."/>
            <person name="Quandt C.A."/>
            <person name="Ciobanu D."/>
            <person name="Clum A."/>
            <person name="Salamov A."/>
            <person name="Andreopoulos B."/>
            <person name="Cheng J.F."/>
            <person name="Woyke T."/>
            <person name="Pelin A."/>
            <person name="Henrissat B."/>
            <person name="Reynolds N.K."/>
            <person name="Benny G.L."/>
            <person name="Smith M.E."/>
            <person name="James T.Y."/>
            <person name="Grigoriev I.V."/>
        </authorList>
    </citation>
    <scope>NUCLEOTIDE SEQUENCE [LARGE SCALE GENOMIC DNA]</scope>
    <source>
        <strain evidence="5">Benny S71-1</strain>
    </source>
</reference>
<dbReference type="AlphaFoldDB" id="A0A4P9Z046"/>
<feature type="domain" description="DH" evidence="3">
    <location>
        <begin position="661"/>
        <end position="803"/>
    </location>
</feature>
<feature type="region of interest" description="Disordered" evidence="1">
    <location>
        <begin position="199"/>
        <end position="226"/>
    </location>
</feature>
<accession>A0A4P9Z046</accession>
<organism evidence="4 5">
    <name type="scientific">Syncephalis pseudoplumigaleata</name>
    <dbReference type="NCBI Taxonomy" id="1712513"/>
    <lineage>
        <taxon>Eukaryota</taxon>
        <taxon>Fungi</taxon>
        <taxon>Fungi incertae sedis</taxon>
        <taxon>Zoopagomycota</taxon>
        <taxon>Zoopagomycotina</taxon>
        <taxon>Zoopagomycetes</taxon>
        <taxon>Zoopagales</taxon>
        <taxon>Piptocephalidaceae</taxon>
        <taxon>Syncephalis</taxon>
    </lineage>
</organism>
<dbReference type="PROSITE" id="PS50010">
    <property type="entry name" value="DH_2"/>
    <property type="match status" value="1"/>
</dbReference>
<dbReference type="GO" id="GO:0005737">
    <property type="term" value="C:cytoplasm"/>
    <property type="evidence" value="ECO:0007669"/>
    <property type="project" value="TreeGrafter"/>
</dbReference>
<feature type="region of interest" description="Disordered" evidence="1">
    <location>
        <begin position="1"/>
        <end position="23"/>
    </location>
</feature>
<evidence type="ECO:0000256" key="1">
    <source>
        <dbReference type="SAM" id="MobiDB-lite"/>
    </source>
</evidence>
<dbReference type="SMART" id="SM00233">
    <property type="entry name" value="PH"/>
    <property type="match status" value="1"/>
</dbReference>
<feature type="region of interest" description="Disordered" evidence="1">
    <location>
        <begin position="363"/>
        <end position="416"/>
    </location>
</feature>
<evidence type="ECO:0000259" key="3">
    <source>
        <dbReference type="PROSITE" id="PS50010"/>
    </source>
</evidence>
<feature type="compositionally biased region" description="Acidic residues" evidence="1">
    <location>
        <begin position="364"/>
        <end position="376"/>
    </location>
</feature>
<dbReference type="InterPro" id="IPR035899">
    <property type="entry name" value="DBL_dom_sf"/>
</dbReference>
<dbReference type="InterPro" id="IPR000219">
    <property type="entry name" value="DH_dom"/>
</dbReference>
<dbReference type="Gene3D" id="2.30.29.30">
    <property type="entry name" value="Pleckstrin-homology domain (PH domain)/Phosphotyrosine-binding domain (PTB)"/>
    <property type="match status" value="1"/>
</dbReference>
<evidence type="ECO:0000313" key="5">
    <source>
        <dbReference type="Proteomes" id="UP000278143"/>
    </source>
</evidence>
<evidence type="ECO:0000313" key="4">
    <source>
        <dbReference type="EMBL" id="RKP25823.1"/>
    </source>
</evidence>
<name>A0A4P9Z046_9FUNG</name>
<dbReference type="Proteomes" id="UP000278143">
    <property type="component" value="Unassembled WGS sequence"/>
</dbReference>
<dbReference type="GO" id="GO:0005085">
    <property type="term" value="F:guanyl-nucleotide exchange factor activity"/>
    <property type="evidence" value="ECO:0007669"/>
    <property type="project" value="InterPro"/>
</dbReference>
<feature type="compositionally biased region" description="Low complexity" evidence="1">
    <location>
        <begin position="582"/>
        <end position="604"/>
    </location>
</feature>
<protein>
    <recommendedName>
        <fullName evidence="6">DH domain-containing protein</fullName>
    </recommendedName>
</protein>
<feature type="compositionally biased region" description="Basic and acidic residues" evidence="1">
    <location>
        <begin position="395"/>
        <end position="407"/>
    </location>
</feature>
<dbReference type="PANTHER" id="PTHR45818:SF3">
    <property type="entry name" value="PROTEIN VAV"/>
    <property type="match status" value="1"/>
</dbReference>
<dbReference type="Pfam" id="PF00621">
    <property type="entry name" value="RhoGEF"/>
    <property type="match status" value="1"/>
</dbReference>
<keyword evidence="5" id="KW-1185">Reference proteome</keyword>
<evidence type="ECO:0000259" key="2">
    <source>
        <dbReference type="PROSITE" id="PS50003"/>
    </source>
</evidence>
<evidence type="ECO:0008006" key="6">
    <source>
        <dbReference type="Google" id="ProtNLM"/>
    </source>
</evidence>
<dbReference type="SUPFAM" id="SSF50729">
    <property type="entry name" value="PH domain-like"/>
    <property type="match status" value="1"/>
</dbReference>
<feature type="region of interest" description="Disordered" evidence="1">
    <location>
        <begin position="439"/>
        <end position="459"/>
    </location>
</feature>
<gene>
    <name evidence="4" type="ORF">SYNPS1DRAFT_22291</name>
</gene>
<dbReference type="OrthoDB" id="5597759at2759"/>
<feature type="region of interest" description="Disordered" evidence="1">
    <location>
        <begin position="578"/>
        <end position="614"/>
    </location>
</feature>
<sequence length="969" mass="106149">MDKSKSSDAASATEHSSKPNLFRRALSLRHRLTGSHRKAHHTIHHISAPILLPTDHLPADLLAYTASTSAHRSSGEFWPSSDPISNASDAGSACSDAKEPGTPTKKTSLARSLFGSDTKKAKAKRRSHEPPSTSYLAFPIPTLSIAPKRAVATTSTATTTTDTIARLEAESAAMRPTSPESTHAAAVNDRAVMSPQPLQRAASTPPEFPTSARVHPHQLSHSPMGPPDATHTNDITTWPHTATAPTASPSGTYTHPSRHVSTKRFGDLSPIVSASNAENESKLAATARSVMSSSAAFLRNSGIFTSSHDEQSAGMPHYYSEQFDVVNAYTSMPSGQTSPADSPCDESILAATAAIHAHIMEEKSDGDDGDDDDNDSMPDPLLSPKKMSGAAHAAEQQRADTTKRHETPPQSPRVARLSAELHAIRRKLMTLYLMNDDEAQEADAQQDTASSVPATAKTDAMPKEAAAATTAPASGWVAKNAEREKRVPRAMEPVASTAVSDIDDDDDHHELTDDEQIAEDNHRSLMTLLSKQARAESILVRSLEVMRDDFWRPLHDYYCRDSSFSGWLGRRASSFTGRARAVSRNNSTATSASSSSSSNMGAASVPLAAMDGPSTTASIRRKSHESTLNRNSDVISHLSGRRMAEIIEAEATASDTPAMVREVNGIFAFVPDLLAFHLDFSSELQLLLHEKGSIDGVVALFERRVRGLRLYADYVDRYPRAFITLERLCYRDSKFAKQLRECERVAGYVNLRSILSKPRERICAYVGFLEVAADLRPSGSMAQKIADSAVDELHRLLECLTPDLDRITLLEQVAAVQRRIHNLPQPLLHLESRLLHQGELLYYPKTGQANGRMYCFLFNDRLVVTKETADAHQYAHQTTVVLTRTVVTASEASTGRFRHVFCLRAGAWPAIFQADDWDSFRTWTEHLRLALDALPNDPMIPTRFRLVTKLQLAQMENTRSSMVMVPHLI</sequence>
<proteinExistence type="predicted"/>
<dbReference type="InterPro" id="IPR011993">
    <property type="entry name" value="PH-like_dom_sf"/>
</dbReference>
<dbReference type="Gene3D" id="1.20.900.10">
    <property type="entry name" value="Dbl homology (DH) domain"/>
    <property type="match status" value="1"/>
</dbReference>